<keyword evidence="3" id="KW-0479">Metal-binding</keyword>
<dbReference type="GO" id="GO:0046872">
    <property type="term" value="F:metal ion binding"/>
    <property type="evidence" value="ECO:0007669"/>
    <property type="project" value="UniProtKB-KW"/>
</dbReference>
<sequence>MISPAGRTTMDSLPFATTPLRFLASCRGTPSLINITSYPSPIVASLPPLRLKPFPSPSPSRSLLILPPRRTGCRSHGCLHDHSHHHHHDQHHHYHHHHHGHEGGGGELTRAQEVVLRFAKMVGWVNLANFLREHLQLCCCSMGLLLLAAACPYALPTRVVRASQNALIAVAFPLVGISSALDAVVNIAGGKINIHVLMALAAYASIFMGNALEGGLLLAMFNLAHIAEEYFTSRSMIDVKELKDNYPDHALVLEVNDDQPVQFLKLNYKKIPVSDLEVGSFILVRAGEAVPVDGEVFQGASTVTIEHLTGEAKPLERKVGDAIPGGARNLEGMMTIKVSKSWKDSTLSKIVQLTEEGQLNKAKLQRWLDEFGEHYSKVVVALSLGVALLGPFLFKWPFIGSPGALFIVPWGLWLQHHLVHWLLPL</sequence>
<keyword evidence="9" id="KW-1133">Transmembrane helix</keyword>
<dbReference type="GeneID" id="120253379"/>
<keyword evidence="6" id="KW-0460">Magnesium</keyword>
<comment type="subcellular location">
    <subcellularLocation>
        <location evidence="1">Membrane</location>
        <topology evidence="1">Multi-pass membrane protein</topology>
    </subcellularLocation>
</comment>
<reference evidence="12" key="1">
    <citation type="submission" date="2025-08" db="UniProtKB">
        <authorList>
            <consortium name="RefSeq"/>
        </authorList>
    </citation>
    <scope>IDENTIFICATION</scope>
</reference>
<feature type="transmembrane region" description="Helical" evidence="9">
    <location>
        <begin position="200"/>
        <end position="224"/>
    </location>
</feature>
<evidence type="ECO:0000256" key="9">
    <source>
        <dbReference type="SAM" id="Phobius"/>
    </source>
</evidence>
<feature type="domain" description="P-type ATPase A" evidence="10">
    <location>
        <begin position="267"/>
        <end position="355"/>
    </location>
</feature>
<proteinExistence type="inferred from homology"/>
<keyword evidence="7" id="KW-1278">Translocase</keyword>
<dbReference type="Gene3D" id="2.70.150.10">
    <property type="entry name" value="Calcium-transporting ATPase, cytoplasmic transduction domain A"/>
    <property type="match status" value="1"/>
</dbReference>
<feature type="region of interest" description="Disordered" evidence="8">
    <location>
        <begin position="81"/>
        <end position="106"/>
    </location>
</feature>
<dbReference type="GO" id="GO:0005524">
    <property type="term" value="F:ATP binding"/>
    <property type="evidence" value="ECO:0007669"/>
    <property type="project" value="UniProtKB-KW"/>
</dbReference>
<evidence type="ECO:0000256" key="8">
    <source>
        <dbReference type="SAM" id="MobiDB-lite"/>
    </source>
</evidence>
<keyword evidence="9" id="KW-0812">Transmembrane</keyword>
<evidence type="ECO:0000256" key="6">
    <source>
        <dbReference type="ARBA" id="ARBA00022842"/>
    </source>
</evidence>
<dbReference type="InterPro" id="IPR059000">
    <property type="entry name" value="ATPase_P-type_domA"/>
</dbReference>
<keyword evidence="9" id="KW-0472">Membrane</keyword>
<evidence type="ECO:0000259" key="10">
    <source>
        <dbReference type="Pfam" id="PF00122"/>
    </source>
</evidence>
<comment type="similarity">
    <text evidence="2">Belongs to the cation transport ATPase (P-type) (TC 3.A.3) family. Type IB subfamily.</text>
</comment>
<evidence type="ECO:0000256" key="3">
    <source>
        <dbReference type="ARBA" id="ARBA00022723"/>
    </source>
</evidence>
<dbReference type="Proteomes" id="UP001515500">
    <property type="component" value="Unplaced"/>
</dbReference>
<evidence type="ECO:0000256" key="4">
    <source>
        <dbReference type="ARBA" id="ARBA00022741"/>
    </source>
</evidence>
<evidence type="ECO:0000313" key="12">
    <source>
        <dbReference type="RefSeq" id="XP_039117653.1"/>
    </source>
</evidence>
<dbReference type="AlphaFoldDB" id="A0AB40ARS5"/>
<gene>
    <name evidence="12" type="primary">LOC120253379</name>
</gene>
<dbReference type="SUPFAM" id="SSF81653">
    <property type="entry name" value="Calcium ATPase, transduction domain A"/>
    <property type="match status" value="1"/>
</dbReference>
<evidence type="ECO:0000256" key="5">
    <source>
        <dbReference type="ARBA" id="ARBA00022840"/>
    </source>
</evidence>
<protein>
    <submittedName>
        <fullName evidence="12">Probable cadmium/zinc-transporting ATPase HMA1, chloroplastic isoform X2</fullName>
    </submittedName>
</protein>
<keyword evidence="4" id="KW-0547">Nucleotide-binding</keyword>
<feature type="transmembrane region" description="Helical" evidence="9">
    <location>
        <begin position="167"/>
        <end position="188"/>
    </location>
</feature>
<organism evidence="11 12">
    <name type="scientific">Dioscorea cayennensis subsp. rotundata</name>
    <name type="common">White Guinea yam</name>
    <name type="synonym">Dioscorea rotundata</name>
    <dbReference type="NCBI Taxonomy" id="55577"/>
    <lineage>
        <taxon>Eukaryota</taxon>
        <taxon>Viridiplantae</taxon>
        <taxon>Streptophyta</taxon>
        <taxon>Embryophyta</taxon>
        <taxon>Tracheophyta</taxon>
        <taxon>Spermatophyta</taxon>
        <taxon>Magnoliopsida</taxon>
        <taxon>Liliopsida</taxon>
        <taxon>Dioscoreales</taxon>
        <taxon>Dioscoreaceae</taxon>
        <taxon>Dioscorea</taxon>
    </lineage>
</organism>
<dbReference type="GO" id="GO:0016020">
    <property type="term" value="C:membrane"/>
    <property type="evidence" value="ECO:0007669"/>
    <property type="project" value="UniProtKB-SubCell"/>
</dbReference>
<dbReference type="Pfam" id="PF00122">
    <property type="entry name" value="E1-E2_ATPase"/>
    <property type="match status" value="1"/>
</dbReference>
<keyword evidence="11" id="KW-1185">Reference proteome</keyword>
<dbReference type="InterPro" id="IPR008250">
    <property type="entry name" value="ATPase_P-typ_transduc_dom_A_sf"/>
</dbReference>
<dbReference type="PANTHER" id="PTHR43079:SF1">
    <property type="entry name" value="CADMIUM_ZINC-TRANSPORTING ATPASE HMA1, CHLOROPLASTIC-RELATED"/>
    <property type="match status" value="1"/>
</dbReference>
<evidence type="ECO:0000313" key="11">
    <source>
        <dbReference type="Proteomes" id="UP001515500"/>
    </source>
</evidence>
<evidence type="ECO:0000256" key="1">
    <source>
        <dbReference type="ARBA" id="ARBA00004141"/>
    </source>
</evidence>
<keyword evidence="5" id="KW-0067">ATP-binding</keyword>
<evidence type="ECO:0000256" key="7">
    <source>
        <dbReference type="ARBA" id="ARBA00022967"/>
    </source>
</evidence>
<dbReference type="RefSeq" id="XP_039117653.1">
    <property type="nucleotide sequence ID" value="XM_039261719.1"/>
</dbReference>
<name>A0AB40ARS5_DIOCR</name>
<accession>A0AB40ARS5</accession>
<dbReference type="PANTHER" id="PTHR43079">
    <property type="entry name" value="PROBABLE CADMIUM/ZINC-TRANSPORTING ATPASE HMA1"/>
    <property type="match status" value="1"/>
</dbReference>
<feature type="transmembrane region" description="Helical" evidence="9">
    <location>
        <begin position="378"/>
        <end position="398"/>
    </location>
</feature>
<dbReference type="InterPro" id="IPR051949">
    <property type="entry name" value="Cation_Transport_ATPase"/>
</dbReference>
<feature type="compositionally biased region" description="Basic residues" evidence="8">
    <location>
        <begin position="82"/>
        <end position="100"/>
    </location>
</feature>
<evidence type="ECO:0000256" key="2">
    <source>
        <dbReference type="ARBA" id="ARBA00006024"/>
    </source>
</evidence>